<protein>
    <submittedName>
        <fullName evidence="1">Uncharacterized protein</fullName>
    </submittedName>
</protein>
<comment type="caution">
    <text evidence="1">The sequence shown here is derived from an EMBL/GenBank/DDBJ whole genome shotgun (WGS) entry which is preliminary data.</text>
</comment>
<dbReference type="AlphaFoldDB" id="A0A919SYP6"/>
<dbReference type="RefSeq" id="WP_213001318.1">
    <property type="nucleotide sequence ID" value="NZ_BAAATW010000028.1"/>
</dbReference>
<name>A0A919SYP6_9ACTN</name>
<dbReference type="Proteomes" id="UP000680865">
    <property type="component" value="Unassembled WGS sequence"/>
</dbReference>
<organism evidence="1 2">
    <name type="scientific">Winogradskya consettensis</name>
    <dbReference type="NCBI Taxonomy" id="113560"/>
    <lineage>
        <taxon>Bacteria</taxon>
        <taxon>Bacillati</taxon>
        <taxon>Actinomycetota</taxon>
        <taxon>Actinomycetes</taxon>
        <taxon>Micromonosporales</taxon>
        <taxon>Micromonosporaceae</taxon>
        <taxon>Winogradskya</taxon>
    </lineage>
</organism>
<proteinExistence type="predicted"/>
<evidence type="ECO:0000313" key="1">
    <source>
        <dbReference type="EMBL" id="GIM79802.1"/>
    </source>
</evidence>
<dbReference type="EMBL" id="BOQP01000040">
    <property type="protein sequence ID" value="GIM79802.1"/>
    <property type="molecule type" value="Genomic_DNA"/>
</dbReference>
<evidence type="ECO:0000313" key="2">
    <source>
        <dbReference type="Proteomes" id="UP000680865"/>
    </source>
</evidence>
<keyword evidence="2" id="KW-1185">Reference proteome</keyword>
<reference evidence="1" key="1">
    <citation type="submission" date="2021-03" db="EMBL/GenBank/DDBJ databases">
        <title>Whole genome shotgun sequence of Actinoplanes consettensis NBRC 14913.</title>
        <authorList>
            <person name="Komaki H."/>
            <person name="Tamura T."/>
        </authorList>
    </citation>
    <scope>NUCLEOTIDE SEQUENCE</scope>
    <source>
        <strain evidence="1">NBRC 14913</strain>
    </source>
</reference>
<accession>A0A919SYP6</accession>
<gene>
    <name evidence="1" type="ORF">Aco04nite_67370</name>
</gene>
<sequence length="118" mass="14153">MDDALTLLRREFEGTEGSFLLCLRGEGLVWDRAAFSRLGQAMRSACEQYEDRDDLPRWMAEGFYETSHCVAEWTSHPNFPRPEPVQYYQDCLERLRDLADWFFRGWHAYQEPHTWRDL</sequence>